<dbReference type="STRING" id="56804.BAE46_03255"/>
<dbReference type="PANTHER" id="PTHR30258:SF1">
    <property type="entry name" value="PROTEIN TRANSPORT PROTEIN HOFB HOMOLOG"/>
    <property type="match status" value="1"/>
</dbReference>
<evidence type="ECO:0000313" key="6">
    <source>
        <dbReference type="Proteomes" id="UP000053586"/>
    </source>
</evidence>
<dbReference type="Proteomes" id="UP000053586">
    <property type="component" value="Unassembled WGS sequence"/>
</dbReference>
<dbReference type="Pfam" id="PF00437">
    <property type="entry name" value="T2SSE"/>
    <property type="match status" value="1"/>
</dbReference>
<dbReference type="GO" id="GO:0005886">
    <property type="term" value="C:plasma membrane"/>
    <property type="evidence" value="ECO:0007669"/>
    <property type="project" value="TreeGrafter"/>
</dbReference>
<proteinExistence type="inferred from homology"/>
<evidence type="ECO:0000256" key="1">
    <source>
        <dbReference type="ARBA" id="ARBA00006611"/>
    </source>
</evidence>
<keyword evidence="2" id="KW-0547">Nucleotide-binding</keyword>
<dbReference type="InterPro" id="IPR027417">
    <property type="entry name" value="P-loop_NTPase"/>
</dbReference>
<keyword evidence="6" id="KW-1185">Reference proteome</keyword>
<comment type="caution">
    <text evidence="5">The sequence shown here is derived from an EMBL/GenBank/DDBJ whole genome shotgun (WGS) entry which is preliminary data.</text>
</comment>
<dbReference type="SUPFAM" id="SSF52540">
    <property type="entry name" value="P-loop containing nucleoside triphosphate hydrolases"/>
    <property type="match status" value="1"/>
</dbReference>
<evidence type="ECO:0000256" key="3">
    <source>
        <dbReference type="ARBA" id="ARBA00022840"/>
    </source>
</evidence>
<dbReference type="AlphaFoldDB" id="H5TF81"/>
<feature type="domain" description="Bacterial type II secretion system protein E" evidence="4">
    <location>
        <begin position="373"/>
        <end position="387"/>
    </location>
</feature>
<dbReference type="InterPro" id="IPR037257">
    <property type="entry name" value="T2SS_E_N_sf"/>
</dbReference>
<name>H5TF81_9ALTE</name>
<dbReference type="SUPFAM" id="SSF160246">
    <property type="entry name" value="EspE N-terminal domain-like"/>
    <property type="match status" value="1"/>
</dbReference>
<evidence type="ECO:0000259" key="4">
    <source>
        <dbReference type="PROSITE" id="PS00662"/>
    </source>
</evidence>
<keyword evidence="3" id="KW-0067">ATP-binding</keyword>
<accession>H5TF81</accession>
<dbReference type="PROSITE" id="PS00662">
    <property type="entry name" value="T2SP_E"/>
    <property type="match status" value="1"/>
</dbReference>
<dbReference type="eggNOG" id="COG2804">
    <property type="taxonomic scope" value="Bacteria"/>
</dbReference>
<comment type="similarity">
    <text evidence="1">Belongs to the GSP E family.</text>
</comment>
<dbReference type="OrthoDB" id="9804785at2"/>
<dbReference type="Gene3D" id="3.40.50.300">
    <property type="entry name" value="P-loop containing nucleotide triphosphate hydrolases"/>
    <property type="match status" value="1"/>
</dbReference>
<dbReference type="GO" id="GO:0005524">
    <property type="term" value="F:ATP binding"/>
    <property type="evidence" value="ECO:0007669"/>
    <property type="project" value="UniProtKB-KW"/>
</dbReference>
<reference evidence="5 6" key="2">
    <citation type="journal article" date="2017" name="Antonie Van Leeuwenhoek">
        <title>Rhizobium rhizosphaerae sp. nov., a novel species isolated from rice rhizosphere.</title>
        <authorList>
            <person name="Zhao J.J."/>
            <person name="Zhang J."/>
            <person name="Zhang R.J."/>
            <person name="Zhang C.W."/>
            <person name="Yin H.Q."/>
            <person name="Zhang X.X."/>
        </authorList>
    </citation>
    <scope>NUCLEOTIDE SEQUENCE [LARGE SCALE GENOMIC DNA]</scope>
    <source>
        <strain evidence="5 6">ACAM 611</strain>
    </source>
</reference>
<gene>
    <name evidence="5" type="primary">pulE</name>
    <name evidence="5" type="ORF">GPUN_2894</name>
</gene>
<dbReference type="InterPro" id="IPR003593">
    <property type="entry name" value="AAA+_ATPase"/>
</dbReference>
<dbReference type="EMBL" id="BAET01000033">
    <property type="protein sequence ID" value="GAB57008.1"/>
    <property type="molecule type" value="Genomic_DNA"/>
</dbReference>
<dbReference type="GO" id="GO:0016887">
    <property type="term" value="F:ATP hydrolysis activity"/>
    <property type="evidence" value="ECO:0007669"/>
    <property type="project" value="TreeGrafter"/>
</dbReference>
<dbReference type="PANTHER" id="PTHR30258">
    <property type="entry name" value="TYPE II SECRETION SYSTEM PROTEIN GSPE-RELATED"/>
    <property type="match status" value="1"/>
</dbReference>
<dbReference type="Gene3D" id="3.30.450.90">
    <property type="match status" value="1"/>
</dbReference>
<dbReference type="RefSeq" id="WP_006007744.1">
    <property type="nucleotide sequence ID" value="NZ_BAET01000033.1"/>
</dbReference>
<protein>
    <submittedName>
        <fullName evidence="5">General secretion pathway protein E</fullName>
    </submittedName>
</protein>
<evidence type="ECO:0000313" key="5">
    <source>
        <dbReference type="EMBL" id="GAB57008.1"/>
    </source>
</evidence>
<dbReference type="SMART" id="SM00382">
    <property type="entry name" value="AAA"/>
    <property type="match status" value="1"/>
</dbReference>
<organism evidence="5 6">
    <name type="scientific">Glaciecola punicea ACAM 611</name>
    <dbReference type="NCBI Taxonomy" id="1121923"/>
    <lineage>
        <taxon>Bacteria</taxon>
        <taxon>Pseudomonadati</taxon>
        <taxon>Pseudomonadota</taxon>
        <taxon>Gammaproteobacteria</taxon>
        <taxon>Alteromonadales</taxon>
        <taxon>Alteromonadaceae</taxon>
        <taxon>Glaciecola</taxon>
    </lineage>
</organism>
<evidence type="ECO:0000256" key="2">
    <source>
        <dbReference type="ARBA" id="ARBA00022741"/>
    </source>
</evidence>
<dbReference type="InterPro" id="IPR001482">
    <property type="entry name" value="T2SS/T4SS_dom"/>
</dbReference>
<dbReference type="CDD" id="cd01129">
    <property type="entry name" value="PulE-GspE-like"/>
    <property type="match status" value="1"/>
</dbReference>
<sequence>MESLLRNDFAIAEDELRKAVLYQERNGGNLEKILVSLGALSSEQLPHIYSKVFALPFYEDAQASEELWGSLSKELQSSLLAHNILPLHNTDKKLTLLVQDPTMPALNELLIRLPKLLSQADVPVNELQVSLASEVVFERIKKQLQAHAPVSNTSGLSVFEEDRLREMASEAPTVNLLNTLISRGLRRRASDMHIEPSSGRGRVRYRIDGVLHETDSIPILMVLPIVTRLKLLASMDIAEKRRPQDGKIELRVDGKDVDIRVSALPVSGGESVVMRFLLQESLEYDVAKLGIEADIEADLMLDIASTSGVVLLTGPTGSGKTTTLYSFLSRRNESGIKIITIEDPVEYQLEGINQVQVQSDIGYTFAGALRAVVRQDPDVIMVGEIRDFETASIALQSALTGHLVFSTLHTNDAPSAYTRLLDLGVEPFLLSAAVKSIVAQRLVRQLCPHCAQLDETAADIVKNLQMSWLSTLLQEQPTYKKAVGCEHCANTGYNGRIAAIEYMRCDDDLRALLGNKNFLIEARQLNKSKGRRTLLEDGVLKAMKGITTIDEVVRVAG</sequence>
<reference evidence="5 6" key="1">
    <citation type="journal article" date="2012" name="J. Bacteriol.">
        <title>Genome sequence of proteorhodopsin-containing sea ice bacterium Glaciecola punicea ACAM 611T.</title>
        <authorList>
            <person name="Qin Q.-L."/>
            <person name="Xie B.-B."/>
            <person name="Shu Y.-L."/>
            <person name="Rong J.-C."/>
            <person name="Zhao D.-L."/>
            <person name="Zhang X.-Y."/>
            <person name="Chen X.-L."/>
            <person name="Zhou B.-C."/>
            <person name="Zhanga Y.-Z."/>
        </authorList>
    </citation>
    <scope>NUCLEOTIDE SEQUENCE [LARGE SCALE GENOMIC DNA]</scope>
    <source>
        <strain evidence="5 6">ACAM 611</strain>
    </source>
</reference>